<sequence length="490" mass="53068">MTVLEVYPYFIQLPEELQIKIFGALPIQDLVQATTVCHAWRRLAYDGSLWTSIDVTIFSNIIPEDQLVQLAVNAGTFLKSINLRGCSHLNGYGLRSLAVACPNIQVVYLKDCRGLSTASIGFFLQLIPSVCVLDLSGLDSVSDGILQTIGSHLPTLEKLNLAWCRKISGKGIPALAEGCTMLRHLKLNGCTNLDERAMHSLGELPNLTHLCLTSCVSLNDTLLLKFLSRSTAPLTRLKLSRCALLSDISLRNLALHSTKLTHLELAGCILLTDQGFSFLAPRITGLVHLDLEELLHITALTVKSLANHQPNLRHLCLSNCTQIGDDAITHLVLHGICHNLSHLELANCIVTDTTLQAIAGHLTKQKPSTDSNFSFQDTNTAERNFNVEVLDCSNITETGVRTALAKAGPLLTIKSFYLRNNEEGQENLNSNNNNNNIGNRGGGLGLGIGLGEGGGGGGGGGNGRRYNSMGRQRRQLMSPRPSSSPNCIIL</sequence>
<evidence type="ECO:0000259" key="2">
    <source>
        <dbReference type="PROSITE" id="PS50181"/>
    </source>
</evidence>
<protein>
    <recommendedName>
        <fullName evidence="2">F-box domain-containing protein</fullName>
    </recommendedName>
</protein>
<gene>
    <name evidence="3" type="ORF">J3Q64DRAFT_1681612</name>
</gene>
<reference evidence="3 4" key="1">
    <citation type="submission" date="2024-04" db="EMBL/GenBank/DDBJ databases">
        <title>Symmetric and asymmetric DNA N6-adenine methylation regulates different biological responses in Mucorales.</title>
        <authorList>
            <consortium name="Lawrence Berkeley National Laboratory"/>
            <person name="Lax C."/>
            <person name="Mondo S.J."/>
            <person name="Osorio-Concepcion M."/>
            <person name="Muszewska A."/>
            <person name="Corrochano-Luque M."/>
            <person name="Gutierrez G."/>
            <person name="Riley R."/>
            <person name="Lipzen A."/>
            <person name="Guo J."/>
            <person name="Hundley H."/>
            <person name="Amirebrahimi M."/>
            <person name="Ng V."/>
            <person name="Lorenzo-Gutierrez D."/>
            <person name="Binder U."/>
            <person name="Yang J."/>
            <person name="Song Y."/>
            <person name="Canovas D."/>
            <person name="Navarro E."/>
            <person name="Freitag M."/>
            <person name="Gabaldon T."/>
            <person name="Grigoriev I.V."/>
            <person name="Corrochano L.M."/>
            <person name="Nicolas F.E."/>
            <person name="Garre V."/>
        </authorList>
    </citation>
    <scope>NUCLEOTIDE SEQUENCE [LARGE SCALE GENOMIC DNA]</scope>
    <source>
        <strain evidence="3 4">L51</strain>
    </source>
</reference>
<dbReference type="InterPro" id="IPR001810">
    <property type="entry name" value="F-box_dom"/>
</dbReference>
<dbReference type="InterPro" id="IPR036047">
    <property type="entry name" value="F-box-like_dom_sf"/>
</dbReference>
<keyword evidence="4" id="KW-1185">Reference proteome</keyword>
<accession>A0ABR3AV33</accession>
<dbReference type="InterPro" id="IPR006553">
    <property type="entry name" value="Leu-rich_rpt_Cys-con_subtyp"/>
</dbReference>
<dbReference type="Gene3D" id="3.80.10.10">
    <property type="entry name" value="Ribonuclease Inhibitor"/>
    <property type="match status" value="2"/>
</dbReference>
<feature type="domain" description="F-box" evidence="2">
    <location>
        <begin position="7"/>
        <end position="53"/>
    </location>
</feature>
<dbReference type="Pfam" id="PF12937">
    <property type="entry name" value="F-box-like"/>
    <property type="match status" value="1"/>
</dbReference>
<comment type="caution">
    <text evidence="3">The sequence shown here is derived from an EMBL/GenBank/DDBJ whole genome shotgun (WGS) entry which is preliminary data.</text>
</comment>
<dbReference type="InterPro" id="IPR032675">
    <property type="entry name" value="LRR_dom_sf"/>
</dbReference>
<feature type="compositionally biased region" description="Polar residues" evidence="1">
    <location>
        <begin position="480"/>
        <end position="490"/>
    </location>
</feature>
<evidence type="ECO:0000313" key="4">
    <source>
        <dbReference type="Proteomes" id="UP001448207"/>
    </source>
</evidence>
<dbReference type="SUPFAM" id="SSF52047">
    <property type="entry name" value="RNI-like"/>
    <property type="match status" value="1"/>
</dbReference>
<dbReference type="SMART" id="SM00367">
    <property type="entry name" value="LRR_CC"/>
    <property type="match status" value="10"/>
</dbReference>
<dbReference type="PROSITE" id="PS50181">
    <property type="entry name" value="FBOX"/>
    <property type="match status" value="1"/>
</dbReference>
<name>A0ABR3AV33_PHYBL</name>
<dbReference type="SUPFAM" id="SSF81383">
    <property type="entry name" value="F-box domain"/>
    <property type="match status" value="1"/>
</dbReference>
<evidence type="ECO:0000256" key="1">
    <source>
        <dbReference type="SAM" id="MobiDB-lite"/>
    </source>
</evidence>
<dbReference type="SMART" id="SM00256">
    <property type="entry name" value="FBOX"/>
    <property type="match status" value="1"/>
</dbReference>
<dbReference type="EMBL" id="JBCLYO010000019">
    <property type="protein sequence ID" value="KAL0080920.1"/>
    <property type="molecule type" value="Genomic_DNA"/>
</dbReference>
<dbReference type="Pfam" id="PF25372">
    <property type="entry name" value="DUF7885"/>
    <property type="match status" value="1"/>
</dbReference>
<dbReference type="InterPro" id="IPR001611">
    <property type="entry name" value="Leu-rich_rpt"/>
</dbReference>
<dbReference type="Proteomes" id="UP001448207">
    <property type="component" value="Unassembled WGS sequence"/>
</dbReference>
<proteinExistence type="predicted"/>
<dbReference type="PANTHER" id="PTHR13318">
    <property type="entry name" value="PARTNER OF PAIRED, ISOFORM B-RELATED"/>
    <property type="match status" value="1"/>
</dbReference>
<organism evidence="3 4">
    <name type="scientific">Phycomyces blakesleeanus</name>
    <dbReference type="NCBI Taxonomy" id="4837"/>
    <lineage>
        <taxon>Eukaryota</taxon>
        <taxon>Fungi</taxon>
        <taxon>Fungi incertae sedis</taxon>
        <taxon>Mucoromycota</taxon>
        <taxon>Mucoromycotina</taxon>
        <taxon>Mucoromycetes</taxon>
        <taxon>Mucorales</taxon>
        <taxon>Phycomycetaceae</taxon>
        <taxon>Phycomyces</taxon>
    </lineage>
</organism>
<dbReference type="InterPro" id="IPR057207">
    <property type="entry name" value="FBXL15_LRR"/>
</dbReference>
<dbReference type="Pfam" id="PF13516">
    <property type="entry name" value="LRR_6"/>
    <property type="match status" value="1"/>
</dbReference>
<evidence type="ECO:0000313" key="3">
    <source>
        <dbReference type="EMBL" id="KAL0080920.1"/>
    </source>
</evidence>
<feature type="region of interest" description="Disordered" evidence="1">
    <location>
        <begin position="455"/>
        <end position="490"/>
    </location>
</feature>